<dbReference type="CDD" id="cd06661">
    <property type="entry name" value="GGCT_like"/>
    <property type="match status" value="1"/>
</dbReference>
<dbReference type="AlphaFoldDB" id="A0A368N7Q5"/>
<keyword evidence="5" id="KW-1185">Reference proteome</keyword>
<evidence type="ECO:0000313" key="5">
    <source>
        <dbReference type="Proteomes" id="UP000252558"/>
    </source>
</evidence>
<keyword evidence="1" id="KW-0456">Lyase</keyword>
<keyword evidence="4" id="KW-0808">Transferase</keyword>
<reference evidence="4 5" key="1">
    <citation type="submission" date="2018-07" db="EMBL/GenBank/DDBJ databases">
        <title>Corallincola holothuriorum sp. nov., a new facultative anaerobe isolated from sea cucumber Apostichopus japonicus.</title>
        <authorList>
            <person name="Xia H."/>
        </authorList>
    </citation>
    <scope>NUCLEOTIDE SEQUENCE [LARGE SCALE GENOMIC DNA]</scope>
    <source>
        <strain evidence="4 5">C4</strain>
    </source>
</reference>
<comment type="caution">
    <text evidence="4">The sequence shown here is derived from an EMBL/GenBank/DDBJ whole genome shotgun (WGS) entry which is preliminary data.</text>
</comment>
<feature type="binding site" evidence="3">
    <location>
        <begin position="28"/>
        <end position="33"/>
    </location>
    <ligand>
        <name>substrate</name>
    </ligand>
</feature>
<dbReference type="GO" id="GO:0016740">
    <property type="term" value="F:transferase activity"/>
    <property type="evidence" value="ECO:0007669"/>
    <property type="project" value="UniProtKB-KW"/>
</dbReference>
<evidence type="ECO:0000256" key="1">
    <source>
        <dbReference type="ARBA" id="ARBA00023239"/>
    </source>
</evidence>
<feature type="active site" description="Proton acceptor" evidence="2">
    <location>
        <position position="104"/>
    </location>
</feature>
<evidence type="ECO:0000313" key="4">
    <source>
        <dbReference type="EMBL" id="RCU45631.1"/>
    </source>
</evidence>
<accession>A0A368N7Q5</accession>
<sequence length="201" mass="22902">MTKIVSVTSLFLFMFCKILRAIMTKLHYFAYGSNLHPLRLKERASSAEVLGVVEVKAAQLTFAKRGTDQSGKCSFLRTSNLENVVHGVIYELDACDKKPLDHAESLGFGYNQQSLNLVLHGTTYMPFTYVADRQYVDHSLVPYQWYKQFVILGAQFHAMPDAYVAWLASIVAIPDPDPQRNAENLARLDRMKEFSRPRKHV</sequence>
<dbReference type="Proteomes" id="UP000252558">
    <property type="component" value="Unassembled WGS sequence"/>
</dbReference>
<dbReference type="InterPro" id="IPR036568">
    <property type="entry name" value="GGCT-like_sf"/>
</dbReference>
<dbReference type="Gene3D" id="3.10.490.10">
    <property type="entry name" value="Gamma-glutamyl cyclotransferase-like"/>
    <property type="match status" value="1"/>
</dbReference>
<evidence type="ECO:0000256" key="3">
    <source>
        <dbReference type="PIRSR" id="PIRSR617939-2"/>
    </source>
</evidence>
<gene>
    <name evidence="4" type="ORF">DU002_14290</name>
</gene>
<dbReference type="Pfam" id="PF13772">
    <property type="entry name" value="AIG2_2"/>
    <property type="match status" value="1"/>
</dbReference>
<feature type="binding site" evidence="3">
    <location>
        <position position="146"/>
    </location>
    <ligand>
        <name>substrate</name>
    </ligand>
</feature>
<dbReference type="InterPro" id="IPR017939">
    <property type="entry name" value="G-Glutamylcylcotransferase"/>
</dbReference>
<dbReference type="GO" id="GO:0003839">
    <property type="term" value="F:gamma-glutamylcyclotransferase activity"/>
    <property type="evidence" value="ECO:0007669"/>
    <property type="project" value="InterPro"/>
</dbReference>
<organism evidence="4 5">
    <name type="scientific">Corallincola holothuriorum</name>
    <dbReference type="NCBI Taxonomy" id="2282215"/>
    <lineage>
        <taxon>Bacteria</taxon>
        <taxon>Pseudomonadati</taxon>
        <taxon>Pseudomonadota</taxon>
        <taxon>Gammaproteobacteria</taxon>
        <taxon>Alteromonadales</taxon>
        <taxon>Psychromonadaceae</taxon>
        <taxon>Corallincola</taxon>
    </lineage>
</organism>
<protein>
    <submittedName>
        <fullName evidence="4">Gamma-glutamylcyclotransferase</fullName>
    </submittedName>
</protein>
<evidence type="ECO:0000256" key="2">
    <source>
        <dbReference type="PIRSR" id="PIRSR617939-1"/>
    </source>
</evidence>
<dbReference type="SUPFAM" id="SSF110857">
    <property type="entry name" value="Gamma-glutamyl cyclotransferase-like"/>
    <property type="match status" value="1"/>
</dbReference>
<proteinExistence type="predicted"/>
<dbReference type="PANTHER" id="PTHR12935:SF0">
    <property type="entry name" value="GAMMA-GLUTAMYLCYCLOTRANSFERASE"/>
    <property type="match status" value="1"/>
</dbReference>
<dbReference type="InterPro" id="IPR013024">
    <property type="entry name" value="GGCT-like"/>
</dbReference>
<dbReference type="EMBL" id="QPID01000009">
    <property type="protein sequence ID" value="RCU45631.1"/>
    <property type="molecule type" value="Genomic_DNA"/>
</dbReference>
<dbReference type="PANTHER" id="PTHR12935">
    <property type="entry name" value="GAMMA-GLUTAMYLCYCLOTRANSFERASE"/>
    <property type="match status" value="1"/>
</dbReference>
<name>A0A368N7Q5_9GAMM</name>